<evidence type="ECO:0000256" key="1">
    <source>
        <dbReference type="SAM" id="MobiDB-lite"/>
    </source>
</evidence>
<comment type="caution">
    <text evidence="2">The sequence shown here is derived from an EMBL/GenBank/DDBJ whole genome shotgun (WGS) entry which is preliminary data.</text>
</comment>
<feature type="compositionally biased region" description="Polar residues" evidence="1">
    <location>
        <begin position="29"/>
        <end position="42"/>
    </location>
</feature>
<evidence type="ECO:0000313" key="2">
    <source>
        <dbReference type="EMBL" id="CAI2376649.1"/>
    </source>
</evidence>
<reference evidence="2" key="1">
    <citation type="submission" date="2023-07" db="EMBL/GenBank/DDBJ databases">
        <authorList>
            <consortium name="AG Swart"/>
            <person name="Singh M."/>
            <person name="Singh A."/>
            <person name="Seah K."/>
            <person name="Emmerich C."/>
        </authorList>
    </citation>
    <scope>NUCLEOTIDE SEQUENCE</scope>
    <source>
        <strain evidence="2">DP1</strain>
    </source>
</reference>
<name>A0AAD1XPW7_EUPCR</name>
<feature type="compositionally biased region" description="Polar residues" evidence="1">
    <location>
        <begin position="1"/>
        <end position="21"/>
    </location>
</feature>
<organism evidence="2 3">
    <name type="scientific">Euplotes crassus</name>
    <dbReference type="NCBI Taxonomy" id="5936"/>
    <lineage>
        <taxon>Eukaryota</taxon>
        <taxon>Sar</taxon>
        <taxon>Alveolata</taxon>
        <taxon>Ciliophora</taxon>
        <taxon>Intramacronucleata</taxon>
        <taxon>Spirotrichea</taxon>
        <taxon>Hypotrichia</taxon>
        <taxon>Euplotida</taxon>
        <taxon>Euplotidae</taxon>
        <taxon>Moneuplotes</taxon>
    </lineage>
</organism>
<gene>
    <name evidence="2" type="ORF">ECRASSUSDP1_LOCUS18019</name>
</gene>
<sequence>MEDDYGSQNQNLTGNDTNIFPKTSERSAMPSTRSHSTKNITNAMFEESEELEDTVVAQTMQELDADILQAMENLSITDDDIKHSTSNDQSNQNPTNTTGEAKNPSNQDQGSTEIDPLVIGDYIQIISNELLKELQNTQDLDTGLVTINKAMQYVKDEAERRIKAKFKKPVVKLYSDNLVLKKAVRILFNKLELYKANQKMIREYEEMKAMLYQKDQEIKRLKDKEMELNFRLNSQTCHLSFNMDE</sequence>
<keyword evidence="3" id="KW-1185">Reference proteome</keyword>
<dbReference type="AlphaFoldDB" id="A0AAD1XPW7"/>
<protein>
    <submittedName>
        <fullName evidence="2">Uncharacterized protein</fullName>
    </submittedName>
</protein>
<feature type="compositionally biased region" description="Polar residues" evidence="1">
    <location>
        <begin position="86"/>
        <end position="112"/>
    </location>
</feature>
<feature type="region of interest" description="Disordered" evidence="1">
    <location>
        <begin position="1"/>
        <end position="49"/>
    </location>
</feature>
<proteinExistence type="predicted"/>
<evidence type="ECO:0000313" key="3">
    <source>
        <dbReference type="Proteomes" id="UP001295684"/>
    </source>
</evidence>
<feature type="region of interest" description="Disordered" evidence="1">
    <location>
        <begin position="80"/>
        <end position="113"/>
    </location>
</feature>
<dbReference type="Proteomes" id="UP001295684">
    <property type="component" value="Unassembled WGS sequence"/>
</dbReference>
<accession>A0AAD1XPW7</accession>
<dbReference type="EMBL" id="CAMPGE010018211">
    <property type="protein sequence ID" value="CAI2376649.1"/>
    <property type="molecule type" value="Genomic_DNA"/>
</dbReference>